<evidence type="ECO:0000313" key="3">
    <source>
        <dbReference type="EMBL" id="VVE42890.1"/>
    </source>
</evidence>
<dbReference type="InterPro" id="IPR018187">
    <property type="entry name" value="Asp/Glu_racemase_AS_1"/>
</dbReference>
<dbReference type="EC" id="5.1.1.13" evidence="3"/>
<evidence type="ECO:0000313" key="4">
    <source>
        <dbReference type="Proteomes" id="UP000414233"/>
    </source>
</evidence>
<dbReference type="GO" id="GO:0047689">
    <property type="term" value="F:aspartate racemase activity"/>
    <property type="evidence" value="ECO:0007669"/>
    <property type="project" value="UniProtKB-EC"/>
</dbReference>
<keyword evidence="4" id="KW-1185">Reference proteome</keyword>
<comment type="similarity">
    <text evidence="1">Belongs to the aspartate/glutamate racemases family.</text>
</comment>
<protein>
    <submittedName>
        <fullName evidence="3">Aspartate racemase</fullName>
        <ecNumber evidence="3">5.1.1.13</ecNumber>
    </submittedName>
</protein>
<dbReference type="InterPro" id="IPR001920">
    <property type="entry name" value="Asp/Glu_race"/>
</dbReference>
<dbReference type="NCBIfam" id="TIGR00035">
    <property type="entry name" value="asp_race"/>
    <property type="match status" value="1"/>
</dbReference>
<dbReference type="RefSeq" id="WP_224788897.1">
    <property type="nucleotide sequence ID" value="NZ_CABPRZ010000021.1"/>
</dbReference>
<dbReference type="Gene3D" id="3.40.50.1860">
    <property type="match status" value="2"/>
</dbReference>
<dbReference type="PROSITE" id="PS00923">
    <property type="entry name" value="ASP_GLU_RACEMASE_1"/>
    <property type="match status" value="1"/>
</dbReference>
<accession>A0A5E4Y2P8</accession>
<dbReference type="InterPro" id="IPR015942">
    <property type="entry name" value="Asp/Glu/hydantoin_racemase"/>
</dbReference>
<dbReference type="Proteomes" id="UP000414233">
    <property type="component" value="Unassembled WGS sequence"/>
</dbReference>
<dbReference type="SUPFAM" id="SSF53681">
    <property type="entry name" value="Aspartate/glutamate racemase"/>
    <property type="match status" value="2"/>
</dbReference>
<reference evidence="3 4" key="1">
    <citation type="submission" date="2019-08" db="EMBL/GenBank/DDBJ databases">
        <authorList>
            <person name="Peeters C."/>
        </authorList>
    </citation>
    <scope>NUCLEOTIDE SEQUENCE [LARGE SCALE GENOMIC DNA]</scope>
    <source>
        <strain evidence="3 4">LMG 30175</strain>
    </source>
</reference>
<dbReference type="InterPro" id="IPR004380">
    <property type="entry name" value="Asp_race"/>
</dbReference>
<sequence length="245" mass="25694">MAKMNESRELVIGVIGGMGPMATADFLAKLTAATPVATEQDHLRVLIDSNPKIPDRNHAIRGTGESPASAIAETARGLQRSGADFLVMACNTAHAFESAIGDAVSIPFVSMVEEASDACVRRHPSARRVGLLAAPGCLNAGLYQTALSRRGRQTIEPPENYEADFAALLYQIKTSGVSDAVRAGMKALGGALIAAGADVLIAACTEVPLALKDGDLCAPMVDATSNLAERCVRYARRIEAIPTTY</sequence>
<gene>
    <name evidence="3" type="ORF">PTE30175_04151</name>
</gene>
<evidence type="ECO:0000256" key="1">
    <source>
        <dbReference type="ARBA" id="ARBA00007847"/>
    </source>
</evidence>
<dbReference type="AlphaFoldDB" id="A0A5E4Y2P8"/>
<evidence type="ECO:0000256" key="2">
    <source>
        <dbReference type="ARBA" id="ARBA00023235"/>
    </source>
</evidence>
<dbReference type="PANTHER" id="PTHR21198:SF7">
    <property type="entry name" value="ASPARTATE-GLUTAMATE RACEMASE FAMILY"/>
    <property type="match status" value="1"/>
</dbReference>
<organism evidence="3 4">
    <name type="scientific">Pandoraea terrae</name>
    <dbReference type="NCBI Taxonomy" id="1537710"/>
    <lineage>
        <taxon>Bacteria</taxon>
        <taxon>Pseudomonadati</taxon>
        <taxon>Pseudomonadota</taxon>
        <taxon>Betaproteobacteria</taxon>
        <taxon>Burkholderiales</taxon>
        <taxon>Burkholderiaceae</taxon>
        <taxon>Pandoraea</taxon>
    </lineage>
</organism>
<dbReference type="EMBL" id="CABPRZ010000021">
    <property type="protein sequence ID" value="VVE42890.1"/>
    <property type="molecule type" value="Genomic_DNA"/>
</dbReference>
<keyword evidence="2 3" id="KW-0413">Isomerase</keyword>
<dbReference type="PANTHER" id="PTHR21198">
    <property type="entry name" value="GLUTAMATE RACEMASE"/>
    <property type="match status" value="1"/>
</dbReference>
<proteinExistence type="inferred from homology"/>
<name>A0A5E4Y2P8_9BURK</name>
<dbReference type="Pfam" id="PF01177">
    <property type="entry name" value="Asp_Glu_race"/>
    <property type="match status" value="1"/>
</dbReference>